<dbReference type="SUPFAM" id="SSF47729">
    <property type="entry name" value="IHF-like DNA-binding proteins"/>
    <property type="match status" value="1"/>
</dbReference>
<keyword evidence="1 3" id="KW-0238">DNA-binding</keyword>
<dbReference type="RefSeq" id="WP_022455636.1">
    <property type="nucleotide sequence ID" value="NZ_JAKZMM010000001.1"/>
</dbReference>
<accession>A0ABT0BWF0</accession>
<dbReference type="InterPro" id="IPR005902">
    <property type="entry name" value="HU_DNA-bd_put"/>
</dbReference>
<dbReference type="InterPro" id="IPR010992">
    <property type="entry name" value="IHF-like_DNA-bd_dom_sf"/>
</dbReference>
<name>A0ABT0BWF0_9BACT</name>
<dbReference type="EMBL" id="JAKZMM010000001">
    <property type="protein sequence ID" value="MCJ2379037.1"/>
    <property type="molecule type" value="Genomic_DNA"/>
</dbReference>
<dbReference type="Pfam" id="PF18291">
    <property type="entry name" value="HU-HIG"/>
    <property type="match status" value="1"/>
</dbReference>
<feature type="domain" description="HU" evidence="2">
    <location>
        <begin position="4"/>
        <end position="130"/>
    </location>
</feature>
<evidence type="ECO:0000259" key="2">
    <source>
        <dbReference type="Pfam" id="PF18291"/>
    </source>
</evidence>
<comment type="caution">
    <text evidence="3">The sequence shown here is derived from an EMBL/GenBank/DDBJ whole genome shotgun (WGS) entry which is preliminary data.</text>
</comment>
<dbReference type="InterPro" id="IPR041607">
    <property type="entry name" value="HU-HIG"/>
</dbReference>
<reference evidence="3 4" key="1">
    <citation type="submission" date="2022-03" db="EMBL/GenBank/DDBJ databases">
        <title>Parabacteroides sp. nov. isolated from swine feces.</title>
        <authorList>
            <person name="Bak J.E."/>
        </authorList>
    </citation>
    <scope>NUCLEOTIDE SEQUENCE [LARGE SCALE GENOMIC DNA]</scope>
    <source>
        <strain evidence="3 4">AGMB00274</strain>
    </source>
</reference>
<dbReference type="GO" id="GO:0003677">
    <property type="term" value="F:DNA binding"/>
    <property type="evidence" value="ECO:0007669"/>
    <property type="project" value="UniProtKB-KW"/>
</dbReference>
<keyword evidence="4" id="KW-1185">Reference proteome</keyword>
<gene>
    <name evidence="3" type="ORF">MUN53_00115</name>
</gene>
<dbReference type="NCBIfam" id="TIGR01201">
    <property type="entry name" value="HU_rel"/>
    <property type="match status" value="1"/>
</dbReference>
<protein>
    <submittedName>
        <fullName evidence="3">DNA-binding protein</fullName>
    </submittedName>
</protein>
<evidence type="ECO:0000256" key="1">
    <source>
        <dbReference type="ARBA" id="ARBA00023125"/>
    </source>
</evidence>
<organism evidence="3 4">
    <name type="scientific">Parabacteroides faecalis</name>
    <dbReference type="NCBI Taxonomy" id="2924040"/>
    <lineage>
        <taxon>Bacteria</taxon>
        <taxon>Pseudomonadati</taxon>
        <taxon>Bacteroidota</taxon>
        <taxon>Bacteroidia</taxon>
        <taxon>Bacteroidales</taxon>
        <taxon>Tannerellaceae</taxon>
        <taxon>Parabacteroides</taxon>
    </lineage>
</organism>
<evidence type="ECO:0000313" key="4">
    <source>
        <dbReference type="Proteomes" id="UP001165444"/>
    </source>
</evidence>
<dbReference type="Proteomes" id="UP001165444">
    <property type="component" value="Unassembled WGS sequence"/>
</dbReference>
<sequence length="210" mass="23773">MAEYIKQEMNDLDGSGKKRTFYRMKTYQRINMREFVSELAQPGSGLSEGSVLHVLSNMAEKLAYYMGQGYTVTIDGVGTFKPTLGLSADKETETVEEDAPERNARSIEVNGVNFRASQELIRRTNRHCNLKRGGNSVLHSSRYSEQERLALAQQYLSTHTLMRIADYVQLTGLSRTTATRELQRFRQDPNSGITVSGMGTNKVYVKRKDE</sequence>
<proteinExistence type="predicted"/>
<evidence type="ECO:0000313" key="3">
    <source>
        <dbReference type="EMBL" id="MCJ2379037.1"/>
    </source>
</evidence>